<dbReference type="AlphaFoldDB" id="A0A1R2AM51"/>
<protein>
    <submittedName>
        <fullName evidence="2">Uncharacterized protein</fullName>
    </submittedName>
</protein>
<keyword evidence="3" id="KW-1185">Reference proteome</keyword>
<keyword evidence="1" id="KW-0812">Transmembrane</keyword>
<name>A0A1R2AM51_9CILI</name>
<sequence>MTFYKSGSYISYTLALQEPEKVTITMGSGTEVKIYGDFSSDRYKCEVLLDDLNDKWSNEGCEVLKSNENYAIVNLKHLSIFQLVNDDNVCETGKGPIIIMSFILFMIIALGVVLIITHGKKKELKPLNRFLAIYPISSMFLPQSTLRKTTVMMQFFTSELLLLTLIGAFMIYFDSPSDYNTFSFDKYYINQLSRGVIAWALCQIYIILMFCLNCLVIQNSRFKFAYALAITISIIIIIGCIGGVIAMTIKYCGGWTNLWTITFLIFTLFEWTIVDVIYSFIIWLIYRKQGSVYEESQYSRNKVTFIAVAVSNQTENETDRKNMNIYTHEHEHESPEPENVSEKYVECILKNENVIETYKLGSNAEVNEVNDLENIQKFEFPNKNAKEFEIKREKDFDEEHKDENIKYMKEDKKNKLPKLTKLKKHIKNPSESDEDFEVAEFDNEKGGNRMDALENQQKHDLPGPDNIIEQFLRNDDSKNRFDTLKSDTIVQAVKFFY</sequence>
<accession>A0A1R2AM51</accession>
<feature type="transmembrane region" description="Helical" evidence="1">
    <location>
        <begin position="97"/>
        <end position="116"/>
    </location>
</feature>
<gene>
    <name evidence="2" type="ORF">SteCoe_37963</name>
</gene>
<proteinExistence type="predicted"/>
<dbReference type="Proteomes" id="UP000187209">
    <property type="component" value="Unassembled WGS sequence"/>
</dbReference>
<reference evidence="2 3" key="1">
    <citation type="submission" date="2016-11" db="EMBL/GenBank/DDBJ databases">
        <title>The macronuclear genome of Stentor coeruleus: a giant cell with tiny introns.</title>
        <authorList>
            <person name="Slabodnick M."/>
            <person name="Ruby J.G."/>
            <person name="Reiff S.B."/>
            <person name="Swart E.C."/>
            <person name="Gosai S."/>
            <person name="Prabakaran S."/>
            <person name="Witkowska E."/>
            <person name="Larue G.E."/>
            <person name="Fisher S."/>
            <person name="Freeman R.M."/>
            <person name="Gunawardena J."/>
            <person name="Chu W."/>
            <person name="Stover N.A."/>
            <person name="Gregory B.D."/>
            <person name="Nowacki M."/>
            <person name="Derisi J."/>
            <person name="Roy S.W."/>
            <person name="Marshall W.F."/>
            <person name="Sood P."/>
        </authorList>
    </citation>
    <scope>NUCLEOTIDE SEQUENCE [LARGE SCALE GENOMIC DNA]</scope>
    <source>
        <strain evidence="2">WM001</strain>
    </source>
</reference>
<feature type="transmembrane region" description="Helical" evidence="1">
    <location>
        <begin position="224"/>
        <end position="249"/>
    </location>
</feature>
<evidence type="ECO:0000313" key="2">
    <source>
        <dbReference type="EMBL" id="OMJ65579.1"/>
    </source>
</evidence>
<feature type="transmembrane region" description="Helical" evidence="1">
    <location>
        <begin position="196"/>
        <end position="217"/>
    </location>
</feature>
<comment type="caution">
    <text evidence="2">The sequence shown here is derived from an EMBL/GenBank/DDBJ whole genome shotgun (WGS) entry which is preliminary data.</text>
</comment>
<feature type="transmembrane region" description="Helical" evidence="1">
    <location>
        <begin position="151"/>
        <end position="173"/>
    </location>
</feature>
<keyword evidence="1" id="KW-0472">Membrane</keyword>
<evidence type="ECO:0000256" key="1">
    <source>
        <dbReference type="SAM" id="Phobius"/>
    </source>
</evidence>
<organism evidence="2 3">
    <name type="scientific">Stentor coeruleus</name>
    <dbReference type="NCBI Taxonomy" id="5963"/>
    <lineage>
        <taxon>Eukaryota</taxon>
        <taxon>Sar</taxon>
        <taxon>Alveolata</taxon>
        <taxon>Ciliophora</taxon>
        <taxon>Postciliodesmatophora</taxon>
        <taxon>Heterotrichea</taxon>
        <taxon>Heterotrichida</taxon>
        <taxon>Stentoridae</taxon>
        <taxon>Stentor</taxon>
    </lineage>
</organism>
<dbReference type="EMBL" id="MPUH01002050">
    <property type="protein sequence ID" value="OMJ65579.1"/>
    <property type="molecule type" value="Genomic_DNA"/>
</dbReference>
<feature type="transmembrane region" description="Helical" evidence="1">
    <location>
        <begin position="261"/>
        <end position="286"/>
    </location>
</feature>
<keyword evidence="1" id="KW-1133">Transmembrane helix</keyword>
<evidence type="ECO:0000313" key="3">
    <source>
        <dbReference type="Proteomes" id="UP000187209"/>
    </source>
</evidence>